<accession>A0ABN9TMU7</accession>
<name>A0ABN9TMU7_9DINO</name>
<evidence type="ECO:0000313" key="2">
    <source>
        <dbReference type="EMBL" id="CAK0847204.1"/>
    </source>
</evidence>
<reference evidence="2" key="1">
    <citation type="submission" date="2023-10" db="EMBL/GenBank/DDBJ databases">
        <authorList>
            <person name="Chen Y."/>
            <person name="Shah S."/>
            <person name="Dougan E. K."/>
            <person name="Thang M."/>
            <person name="Chan C."/>
        </authorList>
    </citation>
    <scope>NUCLEOTIDE SEQUENCE [LARGE SCALE GENOMIC DNA]</scope>
</reference>
<dbReference type="Proteomes" id="UP001189429">
    <property type="component" value="Unassembled WGS sequence"/>
</dbReference>
<keyword evidence="3" id="KW-1185">Reference proteome</keyword>
<evidence type="ECO:0008006" key="4">
    <source>
        <dbReference type="Google" id="ProtNLM"/>
    </source>
</evidence>
<feature type="region of interest" description="Disordered" evidence="1">
    <location>
        <begin position="462"/>
        <end position="486"/>
    </location>
</feature>
<organism evidence="2 3">
    <name type="scientific">Prorocentrum cordatum</name>
    <dbReference type="NCBI Taxonomy" id="2364126"/>
    <lineage>
        <taxon>Eukaryota</taxon>
        <taxon>Sar</taxon>
        <taxon>Alveolata</taxon>
        <taxon>Dinophyceae</taxon>
        <taxon>Prorocentrales</taxon>
        <taxon>Prorocentraceae</taxon>
        <taxon>Prorocentrum</taxon>
    </lineage>
</organism>
<evidence type="ECO:0000256" key="1">
    <source>
        <dbReference type="SAM" id="MobiDB-lite"/>
    </source>
</evidence>
<gene>
    <name evidence="2" type="ORF">PCOR1329_LOCUS40480</name>
</gene>
<evidence type="ECO:0000313" key="3">
    <source>
        <dbReference type="Proteomes" id="UP001189429"/>
    </source>
</evidence>
<dbReference type="EMBL" id="CAUYUJ010014882">
    <property type="protein sequence ID" value="CAK0847204.1"/>
    <property type="molecule type" value="Genomic_DNA"/>
</dbReference>
<protein>
    <recommendedName>
        <fullName evidence="4">Reverse transcriptase domain-containing protein</fullName>
    </recommendedName>
</protein>
<sequence>MDARSHAAVAPLSEQSALDVEAASWAEQWAVQEVCHELFFPEHMLSAPQPITLWALDQAIASFPVRAGLGAHRLATRAIQRLPIAARMLLIHILLAAEWLGGWTAACNLVLIVLLPKLYGAGCDPSASSPLFRARMRTRASAAPAWEAARALPSAFGSAGRGAQRAAWAAAFAAEASATSAHQHVASLLDLVGVLEPVPRRLVAAAAARLCFDLIALRPSLAAYRLARAIGRDLFFATLELQMLLHESVLIASRRWHSLRLYLCVDDLTIVASDFSEEALVAVARGTSFFVGMFGRCLKLAVSASKSFAVASRPSLAASLSRMFQRRLLVPKCSVKMLGTAYAGGRARAVGVFKARLKQFKIRIPRVHALRRHRVDTARVVKAIGGPCMLRGMDIIGASSTHQHSVRVAALCAALPPGTSRNVDVAFAVLDAGGAALDPAYAARATPLRHWGVAHWQEWAPAPEPDHAFDESGTRQEKVEVTGRSP</sequence>
<feature type="compositionally biased region" description="Basic and acidic residues" evidence="1">
    <location>
        <begin position="464"/>
        <end position="486"/>
    </location>
</feature>
<comment type="caution">
    <text evidence="2">The sequence shown here is derived from an EMBL/GenBank/DDBJ whole genome shotgun (WGS) entry which is preliminary data.</text>
</comment>
<proteinExistence type="predicted"/>